<accession>A0ACC3DTU0</accession>
<organism evidence="1 2">
    <name type="scientific">Coniosporium uncinatum</name>
    <dbReference type="NCBI Taxonomy" id="93489"/>
    <lineage>
        <taxon>Eukaryota</taxon>
        <taxon>Fungi</taxon>
        <taxon>Dikarya</taxon>
        <taxon>Ascomycota</taxon>
        <taxon>Pezizomycotina</taxon>
        <taxon>Dothideomycetes</taxon>
        <taxon>Dothideomycetes incertae sedis</taxon>
        <taxon>Coniosporium</taxon>
    </lineage>
</organism>
<keyword evidence="2" id="KW-1185">Reference proteome</keyword>
<dbReference type="Proteomes" id="UP001186974">
    <property type="component" value="Unassembled WGS sequence"/>
</dbReference>
<dbReference type="EMBL" id="JAWDJW010000706">
    <property type="protein sequence ID" value="KAK3080155.1"/>
    <property type="molecule type" value="Genomic_DNA"/>
</dbReference>
<comment type="caution">
    <text evidence="1">The sequence shown here is derived from an EMBL/GenBank/DDBJ whole genome shotgun (WGS) entry which is preliminary data.</text>
</comment>
<evidence type="ECO:0000313" key="1">
    <source>
        <dbReference type="EMBL" id="KAK3080155.1"/>
    </source>
</evidence>
<gene>
    <name evidence="1" type="ORF">LTS18_002974</name>
</gene>
<name>A0ACC3DTU0_9PEZI</name>
<evidence type="ECO:0000313" key="2">
    <source>
        <dbReference type="Proteomes" id="UP001186974"/>
    </source>
</evidence>
<reference evidence="1" key="1">
    <citation type="submission" date="2024-09" db="EMBL/GenBank/DDBJ databases">
        <title>Black Yeasts Isolated from many extreme environments.</title>
        <authorList>
            <person name="Coleine C."/>
            <person name="Stajich J.E."/>
            <person name="Selbmann L."/>
        </authorList>
    </citation>
    <scope>NUCLEOTIDE SEQUENCE</scope>
    <source>
        <strain evidence="1">CCFEE 5737</strain>
    </source>
</reference>
<protein>
    <submittedName>
        <fullName evidence="1">Uncharacterized protein</fullName>
    </submittedName>
</protein>
<proteinExistence type="predicted"/>
<sequence length="141" mass="15320">MVWAVGAGSRRGAKNINHHAHLGAASTRESVNLFAGFKKESWDPIQHIIRPASHAGILDIVELCPSNAERVRVQDRILLPHVRAKLEAKPRDPACIFFFVCANDGAAEGAAEGAVVNLSVVADGNVKKILGERYVEEIFRS</sequence>